<dbReference type="AlphaFoldDB" id="K9Z2E7"/>
<gene>
    <name evidence="2" type="ordered locus">Cyan10605_1200</name>
</gene>
<evidence type="ECO:0000259" key="1">
    <source>
        <dbReference type="Pfam" id="PF01909"/>
    </source>
</evidence>
<dbReference type="RefSeq" id="WP_015219048.1">
    <property type="nucleotide sequence ID" value="NC_019776.1"/>
</dbReference>
<dbReference type="KEGG" id="can:Cyan10605_1200"/>
<name>K9Z2E7_CYAAP</name>
<dbReference type="PANTHER" id="PTHR33933">
    <property type="entry name" value="NUCLEOTIDYLTRANSFERASE"/>
    <property type="match status" value="1"/>
</dbReference>
<proteinExistence type="predicted"/>
<organism evidence="2 3">
    <name type="scientific">Cyanobacterium aponinum (strain PCC 10605)</name>
    <dbReference type="NCBI Taxonomy" id="755178"/>
    <lineage>
        <taxon>Bacteria</taxon>
        <taxon>Bacillati</taxon>
        <taxon>Cyanobacteriota</taxon>
        <taxon>Cyanophyceae</taxon>
        <taxon>Oscillatoriophycideae</taxon>
        <taxon>Chroococcales</taxon>
        <taxon>Geminocystaceae</taxon>
        <taxon>Cyanobacterium</taxon>
    </lineage>
</organism>
<dbReference type="SUPFAM" id="SSF81301">
    <property type="entry name" value="Nucleotidyltransferase"/>
    <property type="match status" value="1"/>
</dbReference>
<dbReference type="EMBL" id="CP003947">
    <property type="protein sequence ID" value="AFZ53319.1"/>
    <property type="molecule type" value="Genomic_DNA"/>
</dbReference>
<dbReference type="Gene3D" id="3.30.460.10">
    <property type="entry name" value="Beta Polymerase, domain 2"/>
    <property type="match status" value="1"/>
</dbReference>
<reference evidence="3" key="1">
    <citation type="journal article" date="2013" name="Proc. Natl. Acad. Sci. U.S.A.">
        <title>Improving the coverage of the cyanobacterial phylum using diversity-driven genome sequencing.</title>
        <authorList>
            <person name="Shih P.M."/>
            <person name="Wu D."/>
            <person name="Latifi A."/>
            <person name="Axen S.D."/>
            <person name="Fewer D.P."/>
            <person name="Talla E."/>
            <person name="Calteau A."/>
            <person name="Cai F."/>
            <person name="Tandeau de Marsac N."/>
            <person name="Rippka R."/>
            <person name="Herdman M."/>
            <person name="Sivonen K."/>
            <person name="Coursin T."/>
            <person name="Laurent T."/>
            <person name="Goodwin L."/>
            <person name="Nolan M."/>
            <person name="Davenport K.W."/>
            <person name="Han C.S."/>
            <person name="Rubin E.M."/>
            <person name="Eisen J.A."/>
            <person name="Woyke T."/>
            <person name="Gugger M."/>
            <person name="Kerfeld C.A."/>
        </authorList>
    </citation>
    <scope>NUCLEOTIDE SEQUENCE [LARGE SCALE GENOMIC DNA]</scope>
    <source>
        <strain evidence="3">PCC 10605</strain>
    </source>
</reference>
<dbReference type="Proteomes" id="UP000010480">
    <property type="component" value="Chromosome"/>
</dbReference>
<dbReference type="PANTHER" id="PTHR33933:SF1">
    <property type="entry name" value="PROTEIN ADENYLYLTRANSFERASE MNTA-RELATED"/>
    <property type="match status" value="1"/>
</dbReference>
<sequence length="112" mass="13007">MAIKNIQKSKVNAILEIFKEKIVTIYQDELIQLILFGSRARGDAKQDSDIDILIVLKNFNQDKHKYEKMINLVSDLCLEYDLLISCVYVNESQFKSEKSPLMINIHKEGIFL</sequence>
<dbReference type="InterPro" id="IPR043519">
    <property type="entry name" value="NT_sf"/>
</dbReference>
<dbReference type="CDD" id="cd05403">
    <property type="entry name" value="NT_KNTase_like"/>
    <property type="match status" value="1"/>
</dbReference>
<evidence type="ECO:0000313" key="3">
    <source>
        <dbReference type="Proteomes" id="UP000010480"/>
    </source>
</evidence>
<dbReference type="HOGENOM" id="CLU_130257_3_1_3"/>
<protein>
    <submittedName>
        <fullName evidence="2">DNA polymerase beta domain protein region</fullName>
    </submittedName>
</protein>
<dbReference type="STRING" id="755178.Cyan10605_1200"/>
<dbReference type="GO" id="GO:0016779">
    <property type="term" value="F:nucleotidyltransferase activity"/>
    <property type="evidence" value="ECO:0007669"/>
    <property type="project" value="InterPro"/>
</dbReference>
<keyword evidence="3" id="KW-1185">Reference proteome</keyword>
<dbReference type="InterPro" id="IPR002934">
    <property type="entry name" value="Polymerase_NTP_transf_dom"/>
</dbReference>
<dbReference type="OrthoDB" id="463845at2"/>
<dbReference type="InterPro" id="IPR052548">
    <property type="entry name" value="Type_VII_TA_antitoxin"/>
</dbReference>
<accession>K9Z2E7</accession>
<dbReference type="eggNOG" id="COG1708">
    <property type="taxonomic scope" value="Bacteria"/>
</dbReference>
<evidence type="ECO:0000313" key="2">
    <source>
        <dbReference type="EMBL" id="AFZ53319.1"/>
    </source>
</evidence>
<feature type="domain" description="Polymerase nucleotidyl transferase" evidence="1">
    <location>
        <begin position="17"/>
        <end position="95"/>
    </location>
</feature>
<dbReference type="Pfam" id="PF01909">
    <property type="entry name" value="NTP_transf_2"/>
    <property type="match status" value="1"/>
</dbReference>